<dbReference type="Proteomes" id="UP000225821">
    <property type="component" value="Segment"/>
</dbReference>
<protein>
    <submittedName>
        <fullName evidence="1">Uncharacterized protein</fullName>
    </submittedName>
</protein>
<gene>
    <name evidence="1" type="ORF">pf16_224</name>
</gene>
<name>A0A1S5R406_9CAUD</name>
<dbReference type="EMBL" id="KU873925">
    <property type="protein sequence ID" value="AND75147.1"/>
    <property type="molecule type" value="Genomic_DNA"/>
</dbReference>
<keyword evidence="2" id="KW-1185">Reference proteome</keyword>
<sequence length="79" mass="8662">MGIFKAGDKVRIINAVGQPDKLMVIPDIEHVGKVGVITASFHYQHGNIESDYDIALDGVTYRSAHKHTAAAERFLEKVA</sequence>
<organism evidence="1 2">
    <name type="scientific">Pseudomonas phage pf16</name>
    <dbReference type="NCBI Taxonomy" id="1815630"/>
    <lineage>
        <taxon>Viruses</taxon>
        <taxon>Duplodnaviria</taxon>
        <taxon>Heunggongvirae</taxon>
        <taxon>Uroviricota</taxon>
        <taxon>Caudoviricetes</taxon>
        <taxon>Chakrabartyvirus</taxon>
        <taxon>Chakrabartyvirus pf16</taxon>
    </lineage>
</organism>
<evidence type="ECO:0000313" key="1">
    <source>
        <dbReference type="EMBL" id="AND75147.1"/>
    </source>
</evidence>
<accession>A0A1S5R406</accession>
<evidence type="ECO:0000313" key="2">
    <source>
        <dbReference type="Proteomes" id="UP000225821"/>
    </source>
</evidence>
<reference evidence="1 2" key="1">
    <citation type="submission" date="2016-03" db="EMBL/GenBank/DDBJ databases">
        <title>Characterisation of pf16 and phiPMW: Two novel phages infecting Pseudomonas putida PpG1.</title>
        <authorList>
            <person name="Magill D.J."/>
            <person name="Krylov V.N."/>
            <person name="Shaburova O.V."/>
            <person name="Allen C.C.R."/>
            <person name="McGrath J.W."/>
            <person name="Quinn J.P."/>
            <person name="Kulakov L.A."/>
        </authorList>
    </citation>
    <scope>NUCLEOTIDE SEQUENCE [LARGE SCALE GENOMIC DNA]</scope>
</reference>
<proteinExistence type="predicted"/>